<dbReference type="RefSeq" id="XP_056538640.1">
    <property type="nucleotide sequence ID" value="XM_056692683.1"/>
</dbReference>
<accession>A0A9W9HKY1</accession>
<dbReference type="GeneID" id="81431859"/>
<evidence type="ECO:0000313" key="2">
    <source>
        <dbReference type="Proteomes" id="UP001149163"/>
    </source>
</evidence>
<keyword evidence="2" id="KW-1185">Reference proteome</keyword>
<evidence type="ECO:0000313" key="1">
    <source>
        <dbReference type="EMBL" id="KAJ5151307.1"/>
    </source>
</evidence>
<reference evidence="1" key="1">
    <citation type="submission" date="2022-11" db="EMBL/GenBank/DDBJ databases">
        <authorList>
            <person name="Petersen C."/>
        </authorList>
    </citation>
    <scope>NUCLEOTIDE SEQUENCE</scope>
    <source>
        <strain evidence="1">IBT 26290</strain>
    </source>
</reference>
<proteinExistence type="predicted"/>
<dbReference type="EMBL" id="JAPQKN010000008">
    <property type="protein sequence ID" value="KAJ5151307.1"/>
    <property type="molecule type" value="Genomic_DNA"/>
</dbReference>
<dbReference type="Proteomes" id="UP001149163">
    <property type="component" value="Unassembled WGS sequence"/>
</dbReference>
<gene>
    <name evidence="1" type="ORF">N7482_010559</name>
</gene>
<name>A0A9W9HKY1_9EURO</name>
<protein>
    <submittedName>
        <fullName evidence="1">Uncharacterized protein</fullName>
    </submittedName>
</protein>
<organism evidence="1 2">
    <name type="scientific">Penicillium canariense</name>
    <dbReference type="NCBI Taxonomy" id="189055"/>
    <lineage>
        <taxon>Eukaryota</taxon>
        <taxon>Fungi</taxon>
        <taxon>Dikarya</taxon>
        <taxon>Ascomycota</taxon>
        <taxon>Pezizomycotina</taxon>
        <taxon>Eurotiomycetes</taxon>
        <taxon>Eurotiomycetidae</taxon>
        <taxon>Eurotiales</taxon>
        <taxon>Aspergillaceae</taxon>
        <taxon>Penicillium</taxon>
    </lineage>
</organism>
<reference evidence="1" key="2">
    <citation type="journal article" date="2023" name="IMA Fungus">
        <title>Comparative genomic study of the Penicillium genus elucidates a diverse pangenome and 15 lateral gene transfer events.</title>
        <authorList>
            <person name="Petersen C."/>
            <person name="Sorensen T."/>
            <person name="Nielsen M.R."/>
            <person name="Sondergaard T.E."/>
            <person name="Sorensen J.L."/>
            <person name="Fitzpatrick D.A."/>
            <person name="Frisvad J.C."/>
            <person name="Nielsen K.L."/>
        </authorList>
    </citation>
    <scope>NUCLEOTIDE SEQUENCE</scope>
    <source>
        <strain evidence="1">IBT 26290</strain>
    </source>
</reference>
<comment type="caution">
    <text evidence="1">The sequence shown here is derived from an EMBL/GenBank/DDBJ whole genome shotgun (WGS) entry which is preliminary data.</text>
</comment>
<sequence>MNNPGTADFLCGLEGTDVTLEPPSEPGLHLPRQPWVIEKKLSERASWMTQEEVTDGLGIPYAAAKFLCHRKENPSKKAFMRIYLQIPVIGTQYQRHHIQRKQASKPRPHTELTTLKELKKFECDVVPDLLAYQEGKQDEDSVIPGDPEDFWELDLESRQAIRDKFREAYPKLQKHGYLPCMPAMSKIIYDKVTGNMHFSGFSRADRSDTNKEWHEKYYVLFRLAKPPKTTDWVKDPKGWTW</sequence>
<dbReference type="AlphaFoldDB" id="A0A9W9HKY1"/>
<dbReference type="OrthoDB" id="5401170at2759"/>